<keyword evidence="3" id="KW-1185">Reference proteome</keyword>
<organism evidence="2 3">
    <name type="scientific">Dehalogenimonas formicexedens</name>
    <dbReference type="NCBI Taxonomy" id="1839801"/>
    <lineage>
        <taxon>Bacteria</taxon>
        <taxon>Bacillati</taxon>
        <taxon>Chloroflexota</taxon>
        <taxon>Dehalococcoidia</taxon>
        <taxon>Dehalococcoidales</taxon>
        <taxon>Dehalococcoidaceae</taxon>
        <taxon>Dehalogenimonas</taxon>
    </lineage>
</organism>
<protein>
    <submittedName>
        <fullName evidence="2">Looped-hinge helix DNA binding domain-containing protein, AbrB family</fullName>
    </submittedName>
</protein>
<dbReference type="InterPro" id="IPR037914">
    <property type="entry name" value="SpoVT-AbrB_sf"/>
</dbReference>
<dbReference type="EMBL" id="CP018258">
    <property type="protein sequence ID" value="APV43696.1"/>
    <property type="molecule type" value="Genomic_DNA"/>
</dbReference>
<reference evidence="3" key="1">
    <citation type="submission" date="2016-11" db="EMBL/GenBank/DDBJ databases">
        <title>Dehalogenimonas formicexedens sp. nov., a chlorinated alkane respiring bacterium isolated from contaminated groundwater.</title>
        <authorList>
            <person name="Key T.A."/>
            <person name="Bowman K.S."/>
            <person name="Lee I."/>
            <person name="Chun J."/>
            <person name="Albuquerque L."/>
            <person name="da Costa M.S."/>
            <person name="Rainey F.A."/>
            <person name="Moe W.M."/>
        </authorList>
    </citation>
    <scope>NUCLEOTIDE SEQUENCE [LARGE SCALE GENOMIC DNA]</scope>
    <source>
        <strain evidence="3">NSZ-14</strain>
    </source>
</reference>
<dbReference type="OrthoDB" id="9812495at2"/>
<dbReference type="AlphaFoldDB" id="A0A1P8F5C7"/>
<proteinExistence type="predicted"/>
<evidence type="ECO:0000313" key="3">
    <source>
        <dbReference type="Proteomes" id="UP000185934"/>
    </source>
</evidence>
<name>A0A1P8F5C7_9CHLR</name>
<evidence type="ECO:0000256" key="1">
    <source>
        <dbReference type="SAM" id="MobiDB-lite"/>
    </source>
</evidence>
<feature type="region of interest" description="Disordered" evidence="1">
    <location>
        <begin position="47"/>
        <end position="69"/>
    </location>
</feature>
<dbReference type="Proteomes" id="UP000185934">
    <property type="component" value="Chromosome"/>
</dbReference>
<dbReference type="NCBIfam" id="TIGR01439">
    <property type="entry name" value="lp_hng_hel_AbrB"/>
    <property type="match status" value="1"/>
</dbReference>
<dbReference type="RefSeq" id="WP_076003482.1">
    <property type="nucleotide sequence ID" value="NZ_CP018258.1"/>
</dbReference>
<dbReference type="SUPFAM" id="SSF89447">
    <property type="entry name" value="AbrB/MazE/MraZ-like"/>
    <property type="match status" value="1"/>
</dbReference>
<accession>A0A1P8F5C7</accession>
<gene>
    <name evidence="2" type="ORF">Dform_00336</name>
</gene>
<dbReference type="InterPro" id="IPR007159">
    <property type="entry name" value="SpoVT-AbrB_dom"/>
</dbReference>
<dbReference type="GO" id="GO:0003677">
    <property type="term" value="F:DNA binding"/>
    <property type="evidence" value="ECO:0007669"/>
    <property type="project" value="InterPro"/>
</dbReference>
<evidence type="ECO:0000313" key="2">
    <source>
        <dbReference type="EMBL" id="APV43696.1"/>
    </source>
</evidence>
<dbReference type="KEGG" id="dfo:Dform_00336"/>
<sequence>MEHDFNGVWSPKFYGSTTIGERGQMVIPAEARKDFDITPASKLLVFGSGGQSRKHHRVSDQGIRNAQGA</sequence>